<feature type="transmembrane region" description="Helical" evidence="1">
    <location>
        <begin position="96"/>
        <end position="119"/>
    </location>
</feature>
<evidence type="ECO:0000256" key="1">
    <source>
        <dbReference type="SAM" id="Phobius"/>
    </source>
</evidence>
<keyword evidence="1" id="KW-1133">Transmembrane helix</keyword>
<feature type="transmembrane region" description="Helical" evidence="1">
    <location>
        <begin position="147"/>
        <end position="165"/>
    </location>
</feature>
<gene>
    <name evidence="3" type="ORF">FQP34_10680</name>
</gene>
<dbReference type="InterPro" id="IPR038548">
    <property type="entry name" value="SporV_AA_N_sf"/>
</dbReference>
<organism evidence="3 4">
    <name type="scientific">Peribacillus simplex</name>
    <dbReference type="NCBI Taxonomy" id="1478"/>
    <lineage>
        <taxon>Bacteria</taxon>
        <taxon>Bacillati</taxon>
        <taxon>Bacillota</taxon>
        <taxon>Bacilli</taxon>
        <taxon>Bacillales</taxon>
        <taxon>Bacillaceae</taxon>
        <taxon>Peribacillus</taxon>
    </lineage>
</organism>
<reference evidence="3 4" key="1">
    <citation type="submission" date="2019-07" db="EMBL/GenBank/DDBJ databases">
        <title>Genome assembly of Bacillus simplex strain GGC-P6A.</title>
        <authorList>
            <person name="Jennings M.E."/>
            <person name="Barton H.A."/>
        </authorList>
    </citation>
    <scope>NUCLEOTIDE SEQUENCE [LARGE SCALE GENOMIC DNA]</scope>
    <source>
        <strain evidence="3 4">GGC-P6A</strain>
    </source>
</reference>
<accession>A0A8B5Y0X4</accession>
<dbReference type="RefSeq" id="WP_094246728.1">
    <property type="nucleotide sequence ID" value="NZ_CAKKMK010000011.1"/>
</dbReference>
<sequence length="206" mass="23972">MVAVVYIRMRNRVQVKGNQTVRIKDIARIIGPEEVITIIEEIILLTVKKEDRNIIVIDLAQVIMAIRKMDQNIEVETFGPSQTIIEIILSKKKMSYLTFALVWFLLFVGGGMTIMNFHVDVSMGEVHQKIFTIITGKVEDKPLLIQIPYSFGLGIGMILFFNHFFKKRFNEEPSPLEVEMFNYQQDLDSYVIMNENKENVRRLDDR</sequence>
<name>A0A8B5Y0X4_9BACI</name>
<dbReference type="EMBL" id="VNKI01000004">
    <property type="protein sequence ID" value="TVX81486.1"/>
    <property type="molecule type" value="Genomic_DNA"/>
</dbReference>
<dbReference type="AlphaFoldDB" id="A0A8B5Y0X4"/>
<evidence type="ECO:0000313" key="3">
    <source>
        <dbReference type="EMBL" id="TVX81486.1"/>
    </source>
</evidence>
<keyword evidence="1" id="KW-0812">Transmembrane</keyword>
<dbReference type="GeneID" id="56475430"/>
<proteinExistence type="predicted"/>
<comment type="caution">
    <text evidence="3">The sequence shown here is derived from an EMBL/GenBank/DDBJ whole genome shotgun (WGS) entry which is preliminary data.</text>
</comment>
<dbReference type="Pfam" id="PF12164">
    <property type="entry name" value="SporV_AA"/>
    <property type="match status" value="1"/>
</dbReference>
<protein>
    <submittedName>
        <fullName evidence="3">Stage V sporulation protein AA</fullName>
    </submittedName>
</protein>
<keyword evidence="1" id="KW-0472">Membrane</keyword>
<dbReference type="Proteomes" id="UP000317770">
    <property type="component" value="Unassembled WGS sequence"/>
</dbReference>
<evidence type="ECO:0000259" key="2">
    <source>
        <dbReference type="Pfam" id="PF12164"/>
    </source>
</evidence>
<feature type="domain" description="Stage V sporulation protein AA" evidence="2">
    <location>
        <begin position="5"/>
        <end position="88"/>
    </location>
</feature>
<dbReference type="InterPro" id="IPR021997">
    <property type="entry name" value="SporV_AA"/>
</dbReference>
<evidence type="ECO:0000313" key="4">
    <source>
        <dbReference type="Proteomes" id="UP000317770"/>
    </source>
</evidence>
<dbReference type="Gene3D" id="2.60.480.10">
    <property type="entry name" value="eubacterium ventriosum atcc domain"/>
    <property type="match status" value="1"/>
</dbReference>